<organism evidence="2 3">
    <name type="scientific">Flavobacterium columnare</name>
    <dbReference type="NCBI Taxonomy" id="996"/>
    <lineage>
        <taxon>Bacteria</taxon>
        <taxon>Pseudomonadati</taxon>
        <taxon>Bacteroidota</taxon>
        <taxon>Flavobacteriia</taxon>
        <taxon>Flavobacteriales</taxon>
        <taxon>Flavobacteriaceae</taxon>
        <taxon>Flavobacterium</taxon>
    </lineage>
</organism>
<dbReference type="InterPro" id="IPR030395">
    <property type="entry name" value="GP_PDE_dom"/>
</dbReference>
<gene>
    <name evidence="2" type="ORF">BWK62_13035</name>
</gene>
<accession>A0A246G871</accession>
<dbReference type="PROSITE" id="PS51704">
    <property type="entry name" value="GP_PDE"/>
    <property type="match status" value="1"/>
</dbReference>
<dbReference type="Pfam" id="PF03009">
    <property type="entry name" value="GDPD"/>
    <property type="match status" value="1"/>
</dbReference>
<sequence>MLKIGHRGAKGHVAENTLESFLKAFELGADGIELDVHLSADGEVVIIHDATVDRTIKNASGYIRDFTVQDCAKVGIPTLVAVFHILPEEAFLNIEIKDIFVTERVVYEIEKFIRLGEIQYKSILVSSFHWQVLKQIQQINPSILLGVLADEKPYEALEFAKTINAFSINLWFKQITDDLLQLAHRNQIQVHAYTVNSPEDIIFVKKMGVDAIITDYPDRV</sequence>
<dbReference type="AlphaFoldDB" id="A0A246G871"/>
<dbReference type="GO" id="GO:0008081">
    <property type="term" value="F:phosphoric diester hydrolase activity"/>
    <property type="evidence" value="ECO:0007669"/>
    <property type="project" value="InterPro"/>
</dbReference>
<dbReference type="Proteomes" id="UP000198034">
    <property type="component" value="Unassembled WGS sequence"/>
</dbReference>
<comment type="caution">
    <text evidence="2">The sequence shown here is derived from an EMBL/GenBank/DDBJ whole genome shotgun (WGS) entry which is preliminary data.</text>
</comment>
<name>A0A246G871_9FLAO</name>
<evidence type="ECO:0000259" key="1">
    <source>
        <dbReference type="PROSITE" id="PS51704"/>
    </source>
</evidence>
<dbReference type="PANTHER" id="PTHR46211">
    <property type="entry name" value="GLYCEROPHOSPHORYL DIESTER PHOSPHODIESTERASE"/>
    <property type="match status" value="1"/>
</dbReference>
<dbReference type="GO" id="GO:0006629">
    <property type="term" value="P:lipid metabolic process"/>
    <property type="evidence" value="ECO:0007669"/>
    <property type="project" value="InterPro"/>
</dbReference>
<dbReference type="PANTHER" id="PTHR46211:SF14">
    <property type="entry name" value="GLYCEROPHOSPHODIESTER PHOSPHODIESTERASE"/>
    <property type="match status" value="1"/>
</dbReference>
<dbReference type="SUPFAM" id="SSF51695">
    <property type="entry name" value="PLC-like phosphodiesterases"/>
    <property type="match status" value="1"/>
</dbReference>
<dbReference type="InterPro" id="IPR017946">
    <property type="entry name" value="PLC-like_Pdiesterase_TIM-brl"/>
</dbReference>
<evidence type="ECO:0000313" key="3">
    <source>
        <dbReference type="Proteomes" id="UP000198034"/>
    </source>
</evidence>
<feature type="domain" description="GP-PDE" evidence="1">
    <location>
        <begin position="1"/>
        <end position="220"/>
    </location>
</feature>
<evidence type="ECO:0000313" key="2">
    <source>
        <dbReference type="EMBL" id="OWP74980.1"/>
    </source>
</evidence>
<dbReference type="Gene3D" id="3.20.20.190">
    <property type="entry name" value="Phosphatidylinositol (PI) phosphodiesterase"/>
    <property type="match status" value="1"/>
</dbReference>
<protein>
    <recommendedName>
        <fullName evidence="1">GP-PDE domain-containing protein</fullName>
    </recommendedName>
</protein>
<proteinExistence type="predicted"/>
<reference evidence="2 3" key="1">
    <citation type="journal article" date="2017" name="Infect. Genet. Evol.">
        <title>Comparative genome analysis of fish pathogen Flavobacterium columnare reveals extensive sequence diversity within the species.</title>
        <authorList>
            <person name="Kayansamruaj P."/>
            <person name="Dong H.T."/>
            <person name="Hirono I."/>
            <person name="Kondo H."/>
            <person name="Senapin S."/>
            <person name="Rodkhum C."/>
        </authorList>
    </citation>
    <scope>NUCLEOTIDE SEQUENCE [LARGE SCALE GENOMIC DNA]</scope>
    <source>
        <strain evidence="2 3">1214</strain>
    </source>
</reference>
<dbReference type="EMBL" id="MTCY01000051">
    <property type="protein sequence ID" value="OWP74980.1"/>
    <property type="molecule type" value="Genomic_DNA"/>
</dbReference>